<keyword evidence="1" id="KW-0812">Transmembrane</keyword>
<sequence length="381" mass="41819">MKPLKNISNGFTLVEILISLAISGIVLAGVLSIFDNSNKSYILQEDIARMQQNVRMAKYYIEKDLRMTGYGVQTLAFDGQLIKPLTFKNNTQGDSKVHNDTDTLSITYVDDDEGGCGSTPGANRSCADLPQLLLQGEKPPTSTVAEVKVYMKDHPPYSWWAEGCSCGGVDYDSPKFGFQALITSPDGSKSDIVFVTGVSAKKEGSDSTISNGPNFTALDGVTYSNKQLNTYPDGSTISFFNSNSLVNIGYYIDKKNYLRRSVAGNANKISENIEDIQIGFCGDYNGDGVINLSYDPANPDDSNDDWFDEGNLVSGELSDTDIEKIRFIRVTILGRTSREYKGGITSKRPGIEDHTAATQSDGYHRRLLSFTVQVHNFDLDN</sequence>
<feature type="transmembrane region" description="Helical" evidence="1">
    <location>
        <begin position="12"/>
        <end position="34"/>
    </location>
</feature>
<evidence type="ECO:0000313" key="3">
    <source>
        <dbReference type="Proteomes" id="UP000192418"/>
    </source>
</evidence>
<dbReference type="EMBL" id="FWXY01000002">
    <property type="protein sequence ID" value="SMC47518.1"/>
    <property type="molecule type" value="Genomic_DNA"/>
</dbReference>
<keyword evidence="1" id="KW-0472">Membrane</keyword>
<gene>
    <name evidence="2" type="ORF">SAMN02746065_102282</name>
</gene>
<proteinExistence type="predicted"/>
<evidence type="ECO:0000256" key="1">
    <source>
        <dbReference type="SAM" id="Phobius"/>
    </source>
</evidence>
<reference evidence="2 3" key="1">
    <citation type="submission" date="2017-04" db="EMBL/GenBank/DDBJ databases">
        <authorList>
            <person name="Afonso C.L."/>
            <person name="Miller P.J."/>
            <person name="Scott M.A."/>
            <person name="Spackman E."/>
            <person name="Goraichik I."/>
            <person name="Dimitrov K.M."/>
            <person name="Suarez D.L."/>
            <person name="Swayne D.E."/>
        </authorList>
    </citation>
    <scope>NUCLEOTIDE SEQUENCE [LARGE SCALE GENOMIC DNA]</scope>
    <source>
        <strain evidence="2 3">DSM 3385</strain>
    </source>
</reference>
<organism evidence="2 3">
    <name type="scientific">Desulfocicer vacuolatum DSM 3385</name>
    <dbReference type="NCBI Taxonomy" id="1121400"/>
    <lineage>
        <taxon>Bacteria</taxon>
        <taxon>Pseudomonadati</taxon>
        <taxon>Thermodesulfobacteriota</taxon>
        <taxon>Desulfobacteria</taxon>
        <taxon>Desulfobacterales</taxon>
        <taxon>Desulfobacteraceae</taxon>
        <taxon>Desulfocicer</taxon>
    </lineage>
</organism>
<evidence type="ECO:0000313" key="2">
    <source>
        <dbReference type="EMBL" id="SMC47518.1"/>
    </source>
</evidence>
<dbReference type="OrthoDB" id="5416381at2"/>
<dbReference type="SUPFAM" id="SSF54523">
    <property type="entry name" value="Pili subunits"/>
    <property type="match status" value="1"/>
</dbReference>
<dbReference type="InterPro" id="IPR012902">
    <property type="entry name" value="N_methyl_site"/>
</dbReference>
<keyword evidence="3" id="KW-1185">Reference proteome</keyword>
<dbReference type="AlphaFoldDB" id="A0A1W1ZHJ5"/>
<protein>
    <submittedName>
        <fullName evidence="2">Prepilin-type N-terminal cleavage/methylation domain-containing protein</fullName>
    </submittedName>
</protein>
<dbReference type="Proteomes" id="UP000192418">
    <property type="component" value="Unassembled WGS sequence"/>
</dbReference>
<accession>A0A1W1ZHJ5</accession>
<dbReference type="InterPro" id="IPR045584">
    <property type="entry name" value="Pilin-like"/>
</dbReference>
<dbReference type="NCBIfam" id="TIGR02532">
    <property type="entry name" value="IV_pilin_GFxxxE"/>
    <property type="match status" value="1"/>
</dbReference>
<dbReference type="Pfam" id="PF07963">
    <property type="entry name" value="N_methyl"/>
    <property type="match status" value="1"/>
</dbReference>
<dbReference type="GO" id="GO:0043683">
    <property type="term" value="P:type IV pilus assembly"/>
    <property type="evidence" value="ECO:0007669"/>
    <property type="project" value="InterPro"/>
</dbReference>
<dbReference type="InterPro" id="IPR032092">
    <property type="entry name" value="PilW"/>
</dbReference>
<dbReference type="STRING" id="1121400.SAMN02746065_102282"/>
<dbReference type="Pfam" id="PF16074">
    <property type="entry name" value="PilW"/>
    <property type="match status" value="1"/>
</dbReference>
<name>A0A1W1ZHJ5_9BACT</name>
<dbReference type="RefSeq" id="WP_084066933.1">
    <property type="nucleotide sequence ID" value="NZ_FWXY01000002.1"/>
</dbReference>
<keyword evidence="1" id="KW-1133">Transmembrane helix</keyword>